<gene>
    <name evidence="5" type="ORF">AYI68_g5963</name>
</gene>
<dbReference type="Proteomes" id="UP000187455">
    <property type="component" value="Unassembled WGS sequence"/>
</dbReference>
<dbReference type="GO" id="GO:0035556">
    <property type="term" value="P:intracellular signal transduction"/>
    <property type="evidence" value="ECO:0007669"/>
    <property type="project" value="TreeGrafter"/>
</dbReference>
<feature type="region of interest" description="Disordered" evidence="3">
    <location>
        <begin position="245"/>
        <end position="277"/>
    </location>
</feature>
<name>A0A1R0GSS5_9FUNG</name>
<evidence type="ECO:0000313" key="6">
    <source>
        <dbReference type="Proteomes" id="UP000187455"/>
    </source>
</evidence>
<proteinExistence type="predicted"/>
<reference evidence="5 6" key="1">
    <citation type="journal article" date="2016" name="Mol. Biol. Evol.">
        <title>Genome-Wide Survey of Gut Fungi (Harpellales) Reveals the First Horizontally Transferred Ubiquitin Gene from a Mosquito Host.</title>
        <authorList>
            <person name="Wang Y."/>
            <person name="White M.M."/>
            <person name="Kvist S."/>
            <person name="Moncalvo J.M."/>
        </authorList>
    </citation>
    <scope>NUCLEOTIDE SEQUENCE [LARGE SCALE GENOMIC DNA]</scope>
    <source>
        <strain evidence="5 6">ALG-7-W6</strain>
    </source>
</reference>
<dbReference type="InterPro" id="IPR011009">
    <property type="entry name" value="Kinase-like_dom_sf"/>
</dbReference>
<sequence>METFCGSLPYTAPEILRGEYYNGPEIDIWSLGVLLYVMVTGKFPFSDPSVQENYNKIMDGDFDLDNRMSLNLKTLLVMMLEPDIEKRLTIEQVLSHKWLQTSGDESVDSSACCELHHERKRESKNNSYVELDYPIKINVAKETSICLEIPVDDVLKKINNAILDQTDGPSVDLELQEKNESLPVAESNDIEVAKKSISMRRLHGRQVKKRVKVINSPIVSLYYLIDSQINKRKWLTSAADTFNNNSDSPNFDAKNANPPEVDSQKLSNESEIPSPETKNIKRFSFKRSFRNKRIFSKSVPDIVERSQNDNMDYNLLNKSKFRNSEHNLVKVANFFSSKNFKPGKMYLSESLKPESIFEDTRSVTDDRSYEFNGEIRCNRESMLGVGNDGEILSEQTESPKNMNISKYSMTSMIGLLKNDEEVICKDQAFGYCKKNSQFREYKGEQIRAIKALDGISDRIVLSEKTKKYSPIEVMKKIEDLLKFNQISYKYADYVLYPSYSKTIAAKLDEHGNKIGTDFKTDFDFLGPLWKSQAELNKSFYKLDSPIHMEEDSDILRMQLIAQENEYLEFNKMNMKQKIKALSSFLLPQAINDAFIFKKQSSSAAEGQVKDGDDRNGETSNRGVIFKNGKQKKSLKRGKKNRSIKKSKNSEISNHHQSSIPEDYVWTKKWVRGKNRVVMAHISEIEEKNCVEQSGETANMLSKYSQKISSLVGVKRSHEADLGSLKEKIGQVESSIIHQDIDSDQKVIMVPVSYCTTQLVGQLSPSLNFKKESEVMEHYSCSFKLELVLIHSVGFYKKYAIIVTRTSGHVNKFNLFRMFLKRMIVNI</sequence>
<keyword evidence="5" id="KW-0418">Kinase</keyword>
<evidence type="ECO:0000256" key="2">
    <source>
        <dbReference type="ARBA" id="ARBA00022840"/>
    </source>
</evidence>
<protein>
    <submittedName>
        <fullName evidence="5">Serine/threonine-protein kinase SIK2</fullName>
    </submittedName>
</protein>
<feature type="compositionally biased region" description="Basic and acidic residues" evidence="3">
    <location>
        <begin position="607"/>
        <end position="616"/>
    </location>
</feature>
<dbReference type="Gene3D" id="1.10.510.10">
    <property type="entry name" value="Transferase(Phosphotransferase) domain 1"/>
    <property type="match status" value="1"/>
</dbReference>
<evidence type="ECO:0000313" key="5">
    <source>
        <dbReference type="EMBL" id="OLY79952.1"/>
    </source>
</evidence>
<dbReference type="Pfam" id="PF00069">
    <property type="entry name" value="Pkinase"/>
    <property type="match status" value="1"/>
</dbReference>
<dbReference type="AlphaFoldDB" id="A0A1R0GSS5"/>
<dbReference type="GO" id="GO:0004674">
    <property type="term" value="F:protein serine/threonine kinase activity"/>
    <property type="evidence" value="ECO:0007669"/>
    <property type="project" value="TreeGrafter"/>
</dbReference>
<evidence type="ECO:0000256" key="3">
    <source>
        <dbReference type="SAM" id="MobiDB-lite"/>
    </source>
</evidence>
<dbReference type="PROSITE" id="PS50011">
    <property type="entry name" value="PROTEIN_KINASE_DOM"/>
    <property type="match status" value="1"/>
</dbReference>
<feature type="compositionally biased region" description="Basic residues" evidence="3">
    <location>
        <begin position="628"/>
        <end position="646"/>
    </location>
</feature>
<dbReference type="SMART" id="SM00220">
    <property type="entry name" value="S_TKc"/>
    <property type="match status" value="1"/>
</dbReference>
<dbReference type="InterPro" id="IPR000719">
    <property type="entry name" value="Prot_kinase_dom"/>
</dbReference>
<dbReference type="OrthoDB" id="942095at2759"/>
<keyword evidence="1" id="KW-0547">Nucleotide-binding</keyword>
<organism evidence="5 6">
    <name type="scientific">Smittium mucronatum</name>
    <dbReference type="NCBI Taxonomy" id="133383"/>
    <lineage>
        <taxon>Eukaryota</taxon>
        <taxon>Fungi</taxon>
        <taxon>Fungi incertae sedis</taxon>
        <taxon>Zoopagomycota</taxon>
        <taxon>Kickxellomycotina</taxon>
        <taxon>Harpellomycetes</taxon>
        <taxon>Harpellales</taxon>
        <taxon>Legeriomycetaceae</taxon>
        <taxon>Smittium</taxon>
    </lineage>
</organism>
<comment type="caution">
    <text evidence="5">The sequence shown here is derived from an EMBL/GenBank/DDBJ whole genome shotgun (WGS) entry which is preliminary data.</text>
</comment>
<dbReference type="PANTHER" id="PTHR24346">
    <property type="entry name" value="MAP/MICROTUBULE AFFINITY-REGULATING KINASE"/>
    <property type="match status" value="1"/>
</dbReference>
<evidence type="ECO:0000259" key="4">
    <source>
        <dbReference type="PROSITE" id="PS50011"/>
    </source>
</evidence>
<dbReference type="GO" id="GO:0005524">
    <property type="term" value="F:ATP binding"/>
    <property type="evidence" value="ECO:0007669"/>
    <property type="project" value="UniProtKB-KW"/>
</dbReference>
<dbReference type="PANTHER" id="PTHR24346:SF30">
    <property type="entry name" value="MATERNAL EMBRYONIC LEUCINE ZIPPER KINASE"/>
    <property type="match status" value="1"/>
</dbReference>
<keyword evidence="5" id="KW-0808">Transferase</keyword>
<dbReference type="STRING" id="133383.A0A1R0GSS5"/>
<dbReference type="SUPFAM" id="SSF56112">
    <property type="entry name" value="Protein kinase-like (PK-like)"/>
    <property type="match status" value="1"/>
</dbReference>
<keyword evidence="6" id="KW-1185">Reference proteome</keyword>
<dbReference type="EMBL" id="LSSL01003929">
    <property type="protein sequence ID" value="OLY79952.1"/>
    <property type="molecule type" value="Genomic_DNA"/>
</dbReference>
<feature type="domain" description="Protein kinase" evidence="4">
    <location>
        <begin position="1"/>
        <end position="99"/>
    </location>
</feature>
<dbReference type="GO" id="GO:0005737">
    <property type="term" value="C:cytoplasm"/>
    <property type="evidence" value="ECO:0007669"/>
    <property type="project" value="TreeGrafter"/>
</dbReference>
<accession>A0A1R0GSS5</accession>
<evidence type="ECO:0000256" key="1">
    <source>
        <dbReference type="ARBA" id="ARBA00022741"/>
    </source>
</evidence>
<keyword evidence="2" id="KW-0067">ATP-binding</keyword>
<feature type="region of interest" description="Disordered" evidence="3">
    <location>
        <begin position="605"/>
        <end position="657"/>
    </location>
</feature>